<dbReference type="Gene3D" id="3.80.10.10">
    <property type="entry name" value="Ribonuclease Inhibitor"/>
    <property type="match status" value="1"/>
</dbReference>
<dbReference type="Proteomes" id="UP001476798">
    <property type="component" value="Unassembled WGS sequence"/>
</dbReference>
<dbReference type="InterPro" id="IPR032675">
    <property type="entry name" value="LRR_dom_sf"/>
</dbReference>
<organism evidence="1 2">
    <name type="scientific">Goodea atripinnis</name>
    <dbReference type="NCBI Taxonomy" id="208336"/>
    <lineage>
        <taxon>Eukaryota</taxon>
        <taxon>Metazoa</taxon>
        <taxon>Chordata</taxon>
        <taxon>Craniata</taxon>
        <taxon>Vertebrata</taxon>
        <taxon>Euteleostomi</taxon>
        <taxon>Actinopterygii</taxon>
        <taxon>Neopterygii</taxon>
        <taxon>Teleostei</taxon>
        <taxon>Neoteleostei</taxon>
        <taxon>Acanthomorphata</taxon>
        <taxon>Ovalentaria</taxon>
        <taxon>Atherinomorphae</taxon>
        <taxon>Cyprinodontiformes</taxon>
        <taxon>Goodeidae</taxon>
        <taxon>Goodea</taxon>
    </lineage>
</organism>
<reference evidence="1 2" key="1">
    <citation type="submission" date="2021-06" db="EMBL/GenBank/DDBJ databases">
        <authorList>
            <person name="Palmer J.M."/>
        </authorList>
    </citation>
    <scope>NUCLEOTIDE SEQUENCE [LARGE SCALE GENOMIC DNA]</scope>
    <source>
        <strain evidence="1 2">GA_2019</strain>
        <tissue evidence="1">Muscle</tissue>
    </source>
</reference>
<feature type="non-terminal residue" evidence="1">
    <location>
        <position position="1"/>
    </location>
</feature>
<protein>
    <submittedName>
        <fullName evidence="1">Uncharacterized protein</fullName>
    </submittedName>
</protein>
<sequence>ELTQLARLPHLRELVLNDPTSGLNPVCQLCNYTTHILYHMPGLQRLDNWDVSCKQVKDAAESAVMKKLMYYNMRVRSTRRNLTETQAELTERKKSLMQLPEEWIRTFSHALKNLEQELSMLPYGPKSSICKMETDSGGLNDHKDAVTETTDLNTDSSDPGLEHKILLKIEALRERLQRWTRRMDE</sequence>
<keyword evidence="2" id="KW-1185">Reference proteome</keyword>
<gene>
    <name evidence="1" type="ORF">GOODEAATRI_023130</name>
</gene>
<evidence type="ECO:0000313" key="1">
    <source>
        <dbReference type="EMBL" id="MEQ2182513.1"/>
    </source>
</evidence>
<name>A0ABV0PGE3_9TELE</name>
<dbReference type="SUPFAM" id="SSF52058">
    <property type="entry name" value="L domain-like"/>
    <property type="match status" value="1"/>
</dbReference>
<proteinExistence type="predicted"/>
<dbReference type="EMBL" id="JAHRIO010072415">
    <property type="protein sequence ID" value="MEQ2182513.1"/>
    <property type="molecule type" value="Genomic_DNA"/>
</dbReference>
<evidence type="ECO:0000313" key="2">
    <source>
        <dbReference type="Proteomes" id="UP001476798"/>
    </source>
</evidence>
<comment type="caution">
    <text evidence="1">The sequence shown here is derived from an EMBL/GenBank/DDBJ whole genome shotgun (WGS) entry which is preliminary data.</text>
</comment>
<accession>A0ABV0PGE3</accession>